<feature type="compositionally biased region" description="Low complexity" evidence="8">
    <location>
        <begin position="598"/>
        <end position="609"/>
    </location>
</feature>
<feature type="compositionally biased region" description="Low complexity" evidence="8">
    <location>
        <begin position="65"/>
        <end position="74"/>
    </location>
</feature>
<evidence type="ECO:0000313" key="11">
    <source>
        <dbReference type="Proteomes" id="UP000077115"/>
    </source>
</evidence>
<dbReference type="PANTHER" id="PTHR47969">
    <property type="entry name" value="CHROMOSOME-ASSOCIATED KINESIN KIF4A-RELATED"/>
    <property type="match status" value="1"/>
</dbReference>
<dbReference type="PANTHER" id="PTHR47969:SF15">
    <property type="entry name" value="CHROMOSOME-ASSOCIATED KINESIN KIF4A-RELATED"/>
    <property type="match status" value="1"/>
</dbReference>
<dbReference type="GO" id="GO:0005737">
    <property type="term" value="C:cytoplasm"/>
    <property type="evidence" value="ECO:0007669"/>
    <property type="project" value="UniProtKB-SubCell"/>
</dbReference>
<dbReference type="GO" id="GO:0005524">
    <property type="term" value="F:ATP binding"/>
    <property type="evidence" value="ECO:0007669"/>
    <property type="project" value="UniProtKB-UniRule"/>
</dbReference>
<dbReference type="InterPro" id="IPR027640">
    <property type="entry name" value="Kinesin-like_fam"/>
</dbReference>
<evidence type="ECO:0000256" key="4">
    <source>
        <dbReference type="ARBA" id="ARBA00022840"/>
    </source>
</evidence>
<dbReference type="SUPFAM" id="SSF52540">
    <property type="entry name" value="P-loop containing nucleoside triphosphate hydrolases"/>
    <property type="match status" value="1"/>
</dbReference>
<proteinExistence type="inferred from homology"/>
<feature type="binding site" evidence="6">
    <location>
        <begin position="159"/>
        <end position="166"/>
    </location>
    <ligand>
        <name>ATP</name>
        <dbReference type="ChEBI" id="CHEBI:30616"/>
    </ligand>
</feature>
<keyword evidence="6 7" id="KW-0505">Motor protein</keyword>
<dbReference type="CDD" id="cd00106">
    <property type="entry name" value="KISc"/>
    <property type="match status" value="1"/>
</dbReference>
<comment type="similarity">
    <text evidence="6 7">Belongs to the TRAFAC class myosin-kinesin ATPase superfamily. Kinesin family.</text>
</comment>
<dbReference type="GO" id="GO:0007018">
    <property type="term" value="P:microtubule-based movement"/>
    <property type="evidence" value="ECO:0007669"/>
    <property type="project" value="InterPro"/>
</dbReference>
<keyword evidence="7" id="KW-0493">Microtubule</keyword>
<evidence type="ECO:0000259" key="9">
    <source>
        <dbReference type="PROSITE" id="PS50067"/>
    </source>
</evidence>
<evidence type="ECO:0000256" key="3">
    <source>
        <dbReference type="ARBA" id="ARBA00022741"/>
    </source>
</evidence>
<evidence type="ECO:0000313" key="10">
    <source>
        <dbReference type="EMBL" id="OAJ37720.1"/>
    </source>
</evidence>
<evidence type="ECO:0000256" key="7">
    <source>
        <dbReference type="RuleBase" id="RU000394"/>
    </source>
</evidence>
<dbReference type="AlphaFoldDB" id="A0A177WDU1"/>
<dbReference type="InterPro" id="IPR001752">
    <property type="entry name" value="Kinesin_motor_dom"/>
</dbReference>
<dbReference type="PRINTS" id="PR00380">
    <property type="entry name" value="KINESINHEAVY"/>
</dbReference>
<sequence length="636" mass="69050">MGNEMPDASLASQSVQVAVRIRNPPSSRSNVLDGPRPATSTPIALSIKSNSFPPKPPFLSQHIASGSSTPTPSSYTQATVHDTQNGSAIVVEASNRDPATDTYATVCINDPDERKSPKEFHFDKVFSATASQSQIYERMIRPIIDQCLDGYNGCIFVYGQTASGKTYTMQGPSASTGFEESVSTSDNRGIILRVADQIIECIRKSKGIDGDDNAGMGGGKSTKASTTYSVTASYLEIYQEQLKDLLCPADQQGELRIRIDSKSATGKELYVEGLTERQLSTPLDYLKMIELGIKHRTVAETNMNKVSSRSHSVLTLIIEQYQAIPHSIAVPSDNYDNADDGSADNVNQIGVKKRSKIHLIDLAGSERVDSTGATGTRLKEGASINQSLSSLGNVINALSTHAKHVPYRDSKLTYLLSDSLGGNSLTAMIACISPCAASYDETVGTLRFSERAKKVTNQVRVNVDPIVLRMLALEAEIARLRGILDKCTCGIWRPDGAAHSRMHSVINSMHSVASVSHRWSVRWKMWYRRMFGECCGCRTKKTNTNLPSVKTVLPIDDLAASKPTQTQVSKKDIAVQTSLEIQADSSNIDTTHSHSDSQSKSVSSSSTASAKYKRSGKITPLPNSRSSKVSLKNLRE</sequence>
<dbReference type="GO" id="GO:0003777">
    <property type="term" value="F:microtubule motor activity"/>
    <property type="evidence" value="ECO:0007669"/>
    <property type="project" value="InterPro"/>
</dbReference>
<dbReference type="InterPro" id="IPR019821">
    <property type="entry name" value="Kinesin_motor_CS"/>
</dbReference>
<feature type="domain" description="Kinesin motor" evidence="9">
    <location>
        <begin position="14"/>
        <end position="455"/>
    </location>
</feature>
<reference evidence="10 11" key="2">
    <citation type="submission" date="2016-05" db="EMBL/GenBank/DDBJ databases">
        <title>Lineage-specific infection strategies underlie the spectrum of fungal disease in amphibians.</title>
        <authorList>
            <person name="Cuomo C.A."/>
            <person name="Farrer R.A."/>
            <person name="James T."/>
            <person name="Longcore J."/>
            <person name="Birren B."/>
        </authorList>
    </citation>
    <scope>NUCLEOTIDE SEQUENCE [LARGE SCALE GENOMIC DNA]</scope>
    <source>
        <strain evidence="10 11">JEL423</strain>
    </source>
</reference>
<organism evidence="10 11">
    <name type="scientific">Batrachochytrium dendrobatidis (strain JEL423)</name>
    <dbReference type="NCBI Taxonomy" id="403673"/>
    <lineage>
        <taxon>Eukaryota</taxon>
        <taxon>Fungi</taxon>
        <taxon>Fungi incertae sedis</taxon>
        <taxon>Chytridiomycota</taxon>
        <taxon>Chytridiomycota incertae sedis</taxon>
        <taxon>Chytridiomycetes</taxon>
        <taxon>Rhizophydiales</taxon>
        <taxon>Rhizophydiales incertae sedis</taxon>
        <taxon>Batrachochytrium</taxon>
    </lineage>
</organism>
<dbReference type="Pfam" id="PF00225">
    <property type="entry name" value="Kinesin"/>
    <property type="match status" value="1"/>
</dbReference>
<feature type="compositionally biased region" description="Polar residues" evidence="8">
    <location>
        <begin position="621"/>
        <end position="630"/>
    </location>
</feature>
<dbReference type="InterPro" id="IPR027417">
    <property type="entry name" value="P-loop_NTPase"/>
</dbReference>
<dbReference type="STRING" id="403673.A0A177WDU1"/>
<dbReference type="GO" id="GO:0051231">
    <property type="term" value="P:spindle elongation"/>
    <property type="evidence" value="ECO:0007669"/>
    <property type="project" value="TreeGrafter"/>
</dbReference>
<dbReference type="GO" id="GO:0005875">
    <property type="term" value="C:microtubule associated complex"/>
    <property type="evidence" value="ECO:0007669"/>
    <property type="project" value="TreeGrafter"/>
</dbReference>
<dbReference type="EMBL" id="DS022301">
    <property type="protein sequence ID" value="OAJ37720.1"/>
    <property type="molecule type" value="Genomic_DNA"/>
</dbReference>
<protein>
    <recommendedName>
        <fullName evidence="7">Kinesin-like protein</fullName>
    </recommendedName>
</protein>
<dbReference type="SMART" id="SM00129">
    <property type="entry name" value="KISc"/>
    <property type="match status" value="1"/>
</dbReference>
<dbReference type="Proteomes" id="UP000077115">
    <property type="component" value="Unassembled WGS sequence"/>
</dbReference>
<evidence type="ECO:0000256" key="1">
    <source>
        <dbReference type="ARBA" id="ARBA00004496"/>
    </source>
</evidence>
<keyword evidence="2" id="KW-0963">Cytoplasm</keyword>
<dbReference type="OrthoDB" id="3176171at2759"/>
<evidence type="ECO:0000256" key="8">
    <source>
        <dbReference type="SAM" id="MobiDB-lite"/>
    </source>
</evidence>
<feature type="compositionally biased region" description="Polar residues" evidence="8">
    <location>
        <begin position="38"/>
        <end position="52"/>
    </location>
</feature>
<evidence type="ECO:0000256" key="6">
    <source>
        <dbReference type="PROSITE-ProRule" id="PRU00283"/>
    </source>
</evidence>
<dbReference type="GO" id="GO:0005874">
    <property type="term" value="C:microtubule"/>
    <property type="evidence" value="ECO:0007669"/>
    <property type="project" value="UniProtKB-KW"/>
</dbReference>
<dbReference type="PROSITE" id="PS50067">
    <property type="entry name" value="KINESIN_MOTOR_2"/>
    <property type="match status" value="1"/>
</dbReference>
<keyword evidence="3 6" id="KW-0547">Nucleotide-binding</keyword>
<dbReference type="GO" id="GO:0008017">
    <property type="term" value="F:microtubule binding"/>
    <property type="evidence" value="ECO:0007669"/>
    <property type="project" value="InterPro"/>
</dbReference>
<keyword evidence="4 6" id="KW-0067">ATP-binding</keyword>
<keyword evidence="5" id="KW-0175">Coiled coil</keyword>
<dbReference type="InterPro" id="IPR036961">
    <property type="entry name" value="Kinesin_motor_dom_sf"/>
</dbReference>
<gene>
    <name evidence="10" type="ORF">BDEG_21714</name>
</gene>
<dbReference type="Gene3D" id="3.40.850.10">
    <property type="entry name" value="Kinesin motor domain"/>
    <property type="match status" value="1"/>
</dbReference>
<feature type="region of interest" description="Disordered" evidence="8">
    <location>
        <begin position="585"/>
        <end position="636"/>
    </location>
</feature>
<name>A0A177WDU1_BATDL</name>
<evidence type="ECO:0000256" key="2">
    <source>
        <dbReference type="ARBA" id="ARBA00022490"/>
    </source>
</evidence>
<dbReference type="GO" id="GO:0007052">
    <property type="term" value="P:mitotic spindle organization"/>
    <property type="evidence" value="ECO:0007669"/>
    <property type="project" value="TreeGrafter"/>
</dbReference>
<dbReference type="PROSITE" id="PS00411">
    <property type="entry name" value="KINESIN_MOTOR_1"/>
    <property type="match status" value="1"/>
</dbReference>
<feature type="region of interest" description="Disordered" evidence="8">
    <location>
        <begin position="22"/>
        <end position="76"/>
    </location>
</feature>
<reference evidence="10 11" key="1">
    <citation type="submission" date="2006-10" db="EMBL/GenBank/DDBJ databases">
        <title>The Genome Sequence of Batrachochytrium dendrobatidis JEL423.</title>
        <authorList>
            <consortium name="The Broad Institute Genome Sequencing Platform"/>
            <person name="Birren B."/>
            <person name="Lander E."/>
            <person name="Galagan J."/>
            <person name="Cuomo C."/>
            <person name="Devon K."/>
            <person name="Jaffe D."/>
            <person name="Butler J."/>
            <person name="Alvarez P."/>
            <person name="Gnerre S."/>
            <person name="Grabherr M."/>
            <person name="Kleber M."/>
            <person name="Mauceli E."/>
            <person name="Brockman W."/>
            <person name="Young S."/>
            <person name="LaButti K."/>
            <person name="Sykes S."/>
            <person name="DeCaprio D."/>
            <person name="Crawford M."/>
            <person name="Koehrsen M."/>
            <person name="Engels R."/>
            <person name="Montgomery P."/>
            <person name="Pearson M."/>
            <person name="Howarth C."/>
            <person name="Larson L."/>
            <person name="White J."/>
            <person name="O'Leary S."/>
            <person name="Kodira C."/>
            <person name="Zeng Q."/>
            <person name="Yandava C."/>
            <person name="Alvarado L."/>
            <person name="Longcore J."/>
            <person name="James T."/>
        </authorList>
    </citation>
    <scope>NUCLEOTIDE SEQUENCE [LARGE SCALE GENOMIC DNA]</scope>
    <source>
        <strain evidence="10 11">JEL423</strain>
    </source>
</reference>
<comment type="subcellular location">
    <subcellularLocation>
        <location evidence="1">Cytoplasm</location>
    </subcellularLocation>
</comment>
<accession>A0A177WDU1</accession>
<dbReference type="VEuPathDB" id="FungiDB:BDEG_21714"/>
<evidence type="ECO:0000256" key="5">
    <source>
        <dbReference type="ARBA" id="ARBA00023054"/>
    </source>
</evidence>